<evidence type="ECO:0000313" key="2">
    <source>
        <dbReference type="Proteomes" id="UP001437256"/>
    </source>
</evidence>
<keyword evidence="2" id="KW-1185">Reference proteome</keyword>
<organism evidence="1 2">
    <name type="scientific">Marasmius tenuissimus</name>
    <dbReference type="NCBI Taxonomy" id="585030"/>
    <lineage>
        <taxon>Eukaryota</taxon>
        <taxon>Fungi</taxon>
        <taxon>Dikarya</taxon>
        <taxon>Basidiomycota</taxon>
        <taxon>Agaricomycotina</taxon>
        <taxon>Agaricomycetes</taxon>
        <taxon>Agaricomycetidae</taxon>
        <taxon>Agaricales</taxon>
        <taxon>Marasmiineae</taxon>
        <taxon>Marasmiaceae</taxon>
        <taxon>Marasmius</taxon>
    </lineage>
</organism>
<evidence type="ECO:0008006" key="3">
    <source>
        <dbReference type="Google" id="ProtNLM"/>
    </source>
</evidence>
<dbReference type="Gene3D" id="3.80.10.10">
    <property type="entry name" value="Ribonuclease Inhibitor"/>
    <property type="match status" value="1"/>
</dbReference>
<comment type="caution">
    <text evidence="1">The sequence shown here is derived from an EMBL/GenBank/DDBJ whole genome shotgun (WGS) entry which is preliminary data.</text>
</comment>
<name>A0ABR3A402_9AGAR</name>
<dbReference type="EMBL" id="JBBXMP010000027">
    <property type="protein sequence ID" value="KAL0067287.1"/>
    <property type="molecule type" value="Genomic_DNA"/>
</dbReference>
<reference evidence="1 2" key="1">
    <citation type="submission" date="2024-05" db="EMBL/GenBank/DDBJ databases">
        <title>A draft genome resource for the thread blight pathogen Marasmius tenuissimus strain MS-2.</title>
        <authorList>
            <person name="Yulfo-Soto G.E."/>
            <person name="Baruah I.K."/>
            <person name="Amoako-Attah I."/>
            <person name="Bukari Y."/>
            <person name="Meinhardt L.W."/>
            <person name="Bailey B.A."/>
            <person name="Cohen S.P."/>
        </authorList>
    </citation>
    <scope>NUCLEOTIDE SEQUENCE [LARGE SCALE GENOMIC DNA]</scope>
    <source>
        <strain evidence="1 2">MS-2</strain>
    </source>
</reference>
<accession>A0ABR3A402</accession>
<dbReference type="Proteomes" id="UP001437256">
    <property type="component" value="Unassembled WGS sequence"/>
</dbReference>
<protein>
    <recommendedName>
        <fullName evidence="3">F-box domain-containing protein</fullName>
    </recommendedName>
</protein>
<dbReference type="SUPFAM" id="SSF52047">
    <property type="entry name" value="RNI-like"/>
    <property type="match status" value="1"/>
</dbReference>
<dbReference type="InterPro" id="IPR032675">
    <property type="entry name" value="LRR_dom_sf"/>
</dbReference>
<evidence type="ECO:0000313" key="1">
    <source>
        <dbReference type="EMBL" id="KAL0067287.1"/>
    </source>
</evidence>
<gene>
    <name evidence="1" type="ORF">AAF712_005685</name>
</gene>
<sequence length="596" mass="66703">MEGQPQPLRVVFAGVYDLLDSLVQPRVPLDRLRKNSRLPTSAERSETVHRLEFAKGILRAHETFLRANKSHEDLAEVLTPDRLIQHLGLLKREEHLRSWVAPVRRIPAEVLELVFYHVCREDNPAGYALFIGDQGSGVCMGPALGLGTVCHRWHEVAHSSPRLWNSISINISSLVVPRHRAILEFYLARSTHLPLERLAILEDHEELPEDVAELVSWETEPFGTEEVLSTPEISLWFTLIERMDQARELHLRVTHIPLEYSQVSSLAFPNLVSFINESYADGASNGTSTQSTLLRLVGHAPNLRSVHIATPMFCISSTTLAFESLTSLTVNYIGVDELGEILPRLRKLQKLQVLYLEEGAWPPTANHPVTIPSLSSFHVSLLSYDSLAEIFSSLVLPSLTDLVIASFFNGRVVVKVSETIPPVWASSLRAMLERSKYPLLYLMMDFPYTPNMPASTIPDFLLSCPEIRDLDIRIIGRALSTQKSPLFTAELLKQLVPESSTPADILSPRLTSLFFREPLSVAVDQTKEDLARLGVPRSRRVLQKSGLGDVVSPLENVVLEFVNAANGVLRCSRHVGRDGLNWDWKEETVKGATRSA</sequence>
<proteinExistence type="predicted"/>